<gene>
    <name evidence="4" type="primary">comEA</name>
    <name evidence="4" type="ORF">CLOSAC_22860</name>
</gene>
<dbReference type="Gene3D" id="1.10.150.310">
    <property type="entry name" value="Tex RuvX-like domain-like"/>
    <property type="match status" value="1"/>
</dbReference>
<dbReference type="STRING" id="169679.CSACC_06490"/>
<dbReference type="AlphaFoldDB" id="A0A1S8N5R7"/>
<dbReference type="NCBIfam" id="TIGR00426">
    <property type="entry name" value="competence protein ComEA helix-hairpin-helix repeat region"/>
    <property type="match status" value="1"/>
</dbReference>
<name>A0A1S8N5R7_CLOSA</name>
<dbReference type="InterPro" id="IPR003583">
    <property type="entry name" value="Hlx-hairpin-Hlx_DNA-bd_motif"/>
</dbReference>
<protein>
    <submittedName>
        <fullName evidence="4">ComE operon protein 1</fullName>
    </submittedName>
</protein>
<dbReference type="Pfam" id="PF12836">
    <property type="entry name" value="HHH_3"/>
    <property type="match status" value="1"/>
</dbReference>
<feature type="transmembrane region" description="Helical" evidence="2">
    <location>
        <begin position="32"/>
        <end position="49"/>
    </location>
</feature>
<evidence type="ECO:0000313" key="5">
    <source>
        <dbReference type="Proteomes" id="UP000191154"/>
    </source>
</evidence>
<dbReference type="GO" id="GO:0015627">
    <property type="term" value="C:type II protein secretion system complex"/>
    <property type="evidence" value="ECO:0007669"/>
    <property type="project" value="TreeGrafter"/>
</dbReference>
<evidence type="ECO:0000259" key="3">
    <source>
        <dbReference type="SMART" id="SM00278"/>
    </source>
</evidence>
<dbReference type="SUPFAM" id="SSF47781">
    <property type="entry name" value="RuvA domain 2-like"/>
    <property type="match status" value="1"/>
</dbReference>
<sequence length="253" mass="28135">MLILFLGYEMEVTGNLIQKIIDKMIKNKRTTGILAILVIILISSGILYLKSGFKELKKNDTESVFVEDDINNDKSDQNLINNSSKSQGKKSSNQNTKTEDVSLKDKFIVVEIKGEVKKPDVYTLNEDSIVKDLIDKAGGITENADLSNINRAKKLQNHEEVYIANVNETTQNSPNTNIAVNSNKTQVSSSEMININSATIEELKKLNGVGDGKAKSIIEYREQNGGFKSIEDIKNVKGFGGKMFEKIKDQIEV</sequence>
<comment type="caution">
    <text evidence="4">The sequence shown here is derived from an EMBL/GenBank/DDBJ whole genome shotgun (WGS) entry which is preliminary data.</text>
</comment>
<dbReference type="GO" id="GO:0006281">
    <property type="term" value="P:DNA repair"/>
    <property type="evidence" value="ECO:0007669"/>
    <property type="project" value="InterPro"/>
</dbReference>
<feature type="compositionally biased region" description="Low complexity" evidence="1">
    <location>
        <begin position="81"/>
        <end position="96"/>
    </location>
</feature>
<evidence type="ECO:0000256" key="2">
    <source>
        <dbReference type="SAM" id="Phobius"/>
    </source>
</evidence>
<feature type="region of interest" description="Disordered" evidence="1">
    <location>
        <begin position="75"/>
        <end position="98"/>
    </location>
</feature>
<dbReference type="Pfam" id="PF10531">
    <property type="entry name" value="SLBB"/>
    <property type="match status" value="1"/>
</dbReference>
<reference evidence="4 5" key="1">
    <citation type="submission" date="2016-05" db="EMBL/GenBank/DDBJ databases">
        <title>Microbial solvent formation.</title>
        <authorList>
            <person name="Poehlein A."/>
            <person name="Montoya Solano J.D."/>
            <person name="Flitsch S."/>
            <person name="Krabben P."/>
            <person name="Duerre P."/>
            <person name="Daniel R."/>
        </authorList>
    </citation>
    <scope>NUCLEOTIDE SEQUENCE [LARGE SCALE GENOMIC DNA]</scope>
    <source>
        <strain evidence="4 5">L1-8</strain>
    </source>
</reference>
<dbReference type="EMBL" id="LZYZ01000004">
    <property type="protein sequence ID" value="OOM11859.1"/>
    <property type="molecule type" value="Genomic_DNA"/>
</dbReference>
<dbReference type="PANTHER" id="PTHR21180:SF32">
    <property type="entry name" value="ENDONUCLEASE_EXONUCLEASE_PHOSPHATASE FAMILY DOMAIN-CONTAINING PROTEIN 1"/>
    <property type="match status" value="1"/>
</dbReference>
<dbReference type="Gene3D" id="3.10.560.10">
    <property type="entry name" value="Outer membrane lipoprotein wza domain like"/>
    <property type="match status" value="1"/>
</dbReference>
<dbReference type="GO" id="GO:0015628">
    <property type="term" value="P:protein secretion by the type II secretion system"/>
    <property type="evidence" value="ECO:0007669"/>
    <property type="project" value="TreeGrafter"/>
</dbReference>
<feature type="domain" description="Helix-hairpin-helix DNA-binding motif class 1" evidence="3">
    <location>
        <begin position="231"/>
        <end position="250"/>
    </location>
</feature>
<dbReference type="InterPro" id="IPR051675">
    <property type="entry name" value="Endo/Exo/Phosphatase_dom_1"/>
</dbReference>
<accession>A0A1S8N5R7</accession>
<keyword evidence="2" id="KW-1133">Transmembrane helix</keyword>
<keyword evidence="2" id="KW-0812">Transmembrane</keyword>
<dbReference type="InterPro" id="IPR004509">
    <property type="entry name" value="Competence_ComEA_HhH"/>
</dbReference>
<dbReference type="InterPro" id="IPR010994">
    <property type="entry name" value="RuvA_2-like"/>
</dbReference>
<feature type="domain" description="Helix-hairpin-helix DNA-binding motif class 1" evidence="3">
    <location>
        <begin position="201"/>
        <end position="220"/>
    </location>
</feature>
<dbReference type="SMART" id="SM00278">
    <property type="entry name" value="HhH1"/>
    <property type="match status" value="2"/>
</dbReference>
<evidence type="ECO:0000256" key="1">
    <source>
        <dbReference type="SAM" id="MobiDB-lite"/>
    </source>
</evidence>
<evidence type="ECO:0000313" key="4">
    <source>
        <dbReference type="EMBL" id="OOM11859.1"/>
    </source>
</evidence>
<dbReference type="Proteomes" id="UP000191154">
    <property type="component" value="Unassembled WGS sequence"/>
</dbReference>
<dbReference type="InterPro" id="IPR019554">
    <property type="entry name" value="Soluble_ligand-bd"/>
</dbReference>
<proteinExistence type="predicted"/>
<dbReference type="PANTHER" id="PTHR21180">
    <property type="entry name" value="ENDONUCLEASE/EXONUCLEASE/PHOSPHATASE FAMILY DOMAIN-CONTAINING PROTEIN 1"/>
    <property type="match status" value="1"/>
</dbReference>
<keyword evidence="2" id="KW-0472">Membrane</keyword>
<dbReference type="GO" id="GO:0003677">
    <property type="term" value="F:DNA binding"/>
    <property type="evidence" value="ECO:0007669"/>
    <property type="project" value="InterPro"/>
</dbReference>
<organism evidence="4 5">
    <name type="scientific">Clostridium saccharobutylicum</name>
    <dbReference type="NCBI Taxonomy" id="169679"/>
    <lineage>
        <taxon>Bacteria</taxon>
        <taxon>Bacillati</taxon>
        <taxon>Bacillota</taxon>
        <taxon>Clostridia</taxon>
        <taxon>Eubacteriales</taxon>
        <taxon>Clostridiaceae</taxon>
        <taxon>Clostridium</taxon>
    </lineage>
</organism>